<dbReference type="OrthoDB" id="707775at2"/>
<gene>
    <name evidence="1" type="ORF">SAMN05421877_108128</name>
</gene>
<dbReference type="RefSeq" id="WP_103906811.1">
    <property type="nucleotide sequence ID" value="NZ_CP049246.1"/>
</dbReference>
<dbReference type="AlphaFoldDB" id="A0A1H6AFG4"/>
<evidence type="ECO:0000313" key="2">
    <source>
        <dbReference type="Proteomes" id="UP000236731"/>
    </source>
</evidence>
<name>A0A1H6AFG4_9SPHI</name>
<dbReference type="Gene3D" id="3.40.50.20">
    <property type="match status" value="1"/>
</dbReference>
<evidence type="ECO:0000313" key="1">
    <source>
        <dbReference type="EMBL" id="SEG47493.1"/>
    </source>
</evidence>
<keyword evidence="2" id="KW-1185">Reference proteome</keyword>
<dbReference type="EMBL" id="FNUT01000008">
    <property type="protein sequence ID" value="SEG47493.1"/>
    <property type="molecule type" value="Genomic_DNA"/>
</dbReference>
<organism evidence="1 2">
    <name type="scientific">Sphingobacterium lactis</name>
    <dbReference type="NCBI Taxonomy" id="797291"/>
    <lineage>
        <taxon>Bacteria</taxon>
        <taxon>Pseudomonadati</taxon>
        <taxon>Bacteroidota</taxon>
        <taxon>Sphingobacteriia</taxon>
        <taxon>Sphingobacteriales</taxon>
        <taxon>Sphingobacteriaceae</taxon>
        <taxon>Sphingobacterium</taxon>
    </lineage>
</organism>
<dbReference type="Proteomes" id="UP000236731">
    <property type="component" value="Unassembled WGS sequence"/>
</dbReference>
<sequence length="155" mass="17004">MEKIIITFGTRPLAQRLSNLLQDTYEVLFATSEDLPSFLGSRYGKIPTGVNPTFAHELLKLGLDQEANYILPLGLAEIQTLSDSKILFEEYGIQVLCPDRNDLETLFVLENPNAQLGMHLLNKGESLLGEPIPETVLTGLFAADDDGDSVALITV</sequence>
<accession>A0A1H6AFG4</accession>
<protein>
    <submittedName>
        <fullName evidence="1">Uncharacterized protein</fullName>
    </submittedName>
</protein>
<reference evidence="2" key="1">
    <citation type="submission" date="2016-10" db="EMBL/GenBank/DDBJ databases">
        <authorList>
            <person name="Varghese N."/>
            <person name="Submissions S."/>
        </authorList>
    </citation>
    <scope>NUCLEOTIDE SEQUENCE [LARGE SCALE GENOMIC DNA]</scope>
    <source>
        <strain evidence="2">DSM 22361</strain>
    </source>
</reference>
<proteinExistence type="predicted"/>